<organism evidence="1 2">
    <name type="scientific">Dethiosulfatarculus sandiegensis</name>
    <dbReference type="NCBI Taxonomy" id="1429043"/>
    <lineage>
        <taxon>Bacteria</taxon>
        <taxon>Pseudomonadati</taxon>
        <taxon>Thermodesulfobacteriota</taxon>
        <taxon>Desulfarculia</taxon>
        <taxon>Desulfarculales</taxon>
        <taxon>Desulfarculaceae</taxon>
        <taxon>Dethiosulfatarculus</taxon>
    </lineage>
</organism>
<evidence type="ECO:0000313" key="2">
    <source>
        <dbReference type="Proteomes" id="UP000032233"/>
    </source>
</evidence>
<protein>
    <submittedName>
        <fullName evidence="1">Uncharacterized protein</fullName>
    </submittedName>
</protein>
<dbReference type="AlphaFoldDB" id="A0A0D2HZM9"/>
<dbReference type="EMBL" id="AZAC01000002">
    <property type="protein sequence ID" value="KIX15743.1"/>
    <property type="molecule type" value="Genomic_DNA"/>
</dbReference>
<accession>A0A0D2HZM9</accession>
<evidence type="ECO:0000313" key="1">
    <source>
        <dbReference type="EMBL" id="KIX15743.1"/>
    </source>
</evidence>
<proteinExistence type="predicted"/>
<gene>
    <name evidence="1" type="ORF">X474_02910</name>
</gene>
<dbReference type="Proteomes" id="UP000032233">
    <property type="component" value="Unassembled WGS sequence"/>
</dbReference>
<name>A0A0D2HZM9_9BACT</name>
<comment type="caution">
    <text evidence="1">The sequence shown here is derived from an EMBL/GenBank/DDBJ whole genome shotgun (WGS) entry which is preliminary data.</text>
</comment>
<reference evidence="1 2" key="1">
    <citation type="submission" date="2013-11" db="EMBL/GenBank/DDBJ databases">
        <title>Metagenomic analysis of a methanogenic consortium involved in long chain n-alkane degradation.</title>
        <authorList>
            <person name="Davidova I.A."/>
            <person name="Callaghan A.V."/>
            <person name="Wawrik B."/>
            <person name="Pruitt S."/>
            <person name="Marks C."/>
            <person name="Duncan K.E."/>
            <person name="Suflita J.M."/>
        </authorList>
    </citation>
    <scope>NUCLEOTIDE SEQUENCE [LARGE SCALE GENOMIC DNA]</scope>
    <source>
        <strain evidence="1 2">SPR</strain>
    </source>
</reference>
<keyword evidence="2" id="KW-1185">Reference proteome</keyword>
<sequence>MYIQLIININIKIIPFQNIYTISALFSDNLTHF</sequence>
<dbReference type="InParanoid" id="A0A0D2HZM9"/>